<keyword evidence="11" id="KW-1185">Reference proteome</keyword>
<keyword evidence="7 8" id="KW-0694">RNA-binding</keyword>
<comment type="subcellular location">
    <subcellularLocation>
        <location evidence="2 8">Cytoplasm</location>
    </subcellularLocation>
</comment>
<dbReference type="SMART" id="SM00955">
    <property type="entry name" value="RNB"/>
    <property type="match status" value="1"/>
</dbReference>
<dbReference type="InterPro" id="IPR004476">
    <property type="entry name" value="RNase_II/RNase_R"/>
</dbReference>
<dbReference type="CDD" id="cd04471">
    <property type="entry name" value="S1_RNase_R"/>
    <property type="match status" value="1"/>
</dbReference>
<dbReference type="GO" id="GO:0005829">
    <property type="term" value="C:cytosol"/>
    <property type="evidence" value="ECO:0007669"/>
    <property type="project" value="TreeGrafter"/>
</dbReference>
<comment type="catalytic activity">
    <reaction evidence="1 8">
        <text>Exonucleolytic cleavage in the 3'- to 5'-direction to yield nucleoside 5'-phosphates.</text>
        <dbReference type="EC" id="3.1.13.1"/>
    </reaction>
</comment>
<dbReference type="Gene3D" id="2.40.50.140">
    <property type="entry name" value="Nucleic acid-binding proteins"/>
    <property type="match status" value="3"/>
</dbReference>
<dbReference type="InterPro" id="IPR040476">
    <property type="entry name" value="CSD2"/>
</dbReference>
<dbReference type="NCBIfam" id="TIGR00358">
    <property type="entry name" value="3_prime_RNase"/>
    <property type="match status" value="1"/>
</dbReference>
<accession>A0A6N9NG70</accession>
<dbReference type="SMART" id="SM00316">
    <property type="entry name" value="S1"/>
    <property type="match status" value="1"/>
</dbReference>
<evidence type="ECO:0000256" key="3">
    <source>
        <dbReference type="ARBA" id="ARBA00022490"/>
    </source>
</evidence>
<dbReference type="Pfam" id="PF08206">
    <property type="entry name" value="OB_RNB"/>
    <property type="match status" value="1"/>
</dbReference>
<evidence type="ECO:0000256" key="6">
    <source>
        <dbReference type="ARBA" id="ARBA00022839"/>
    </source>
</evidence>
<keyword evidence="6 8" id="KW-0269">Exonuclease</keyword>
<evidence type="ECO:0000256" key="7">
    <source>
        <dbReference type="ARBA" id="ARBA00022884"/>
    </source>
</evidence>
<name>A0A6N9NG70_9FLAO</name>
<dbReference type="InterPro" id="IPR050180">
    <property type="entry name" value="RNR_Ribonuclease"/>
</dbReference>
<dbReference type="SUPFAM" id="SSF50249">
    <property type="entry name" value="Nucleic acid-binding proteins"/>
    <property type="match status" value="3"/>
</dbReference>
<dbReference type="GO" id="GO:0008859">
    <property type="term" value="F:exoribonuclease II activity"/>
    <property type="evidence" value="ECO:0007669"/>
    <property type="project" value="UniProtKB-UniRule"/>
</dbReference>
<dbReference type="InterPro" id="IPR003029">
    <property type="entry name" value="S1_domain"/>
</dbReference>
<dbReference type="InterPro" id="IPR022966">
    <property type="entry name" value="RNase_II/R_CS"/>
</dbReference>
<dbReference type="Pfam" id="PF17876">
    <property type="entry name" value="CSD2"/>
    <property type="match status" value="1"/>
</dbReference>
<comment type="function">
    <text evidence="8">3'-5' exoribonuclease that releases 5'-nucleoside monophosphates and is involved in maturation of structured RNAs.</text>
</comment>
<dbReference type="PROSITE" id="PS50126">
    <property type="entry name" value="S1"/>
    <property type="match status" value="1"/>
</dbReference>
<dbReference type="Pfam" id="PF00773">
    <property type="entry name" value="RNB"/>
    <property type="match status" value="1"/>
</dbReference>
<comment type="similarity">
    <text evidence="8">Belongs to the RNR ribonuclease family. RNase R subfamily.</text>
</comment>
<dbReference type="InterPro" id="IPR013223">
    <property type="entry name" value="RNase_B_OB_dom"/>
</dbReference>
<keyword evidence="4 8" id="KW-0540">Nuclease</keyword>
<dbReference type="Pfam" id="PF00575">
    <property type="entry name" value="S1"/>
    <property type="match status" value="1"/>
</dbReference>
<organism evidence="10 11">
    <name type="scientific">Acidiluteibacter ferrifornacis</name>
    <dbReference type="NCBI Taxonomy" id="2692424"/>
    <lineage>
        <taxon>Bacteria</taxon>
        <taxon>Pseudomonadati</taxon>
        <taxon>Bacteroidota</taxon>
        <taxon>Flavobacteriia</taxon>
        <taxon>Flavobacteriales</taxon>
        <taxon>Cryomorphaceae</taxon>
        <taxon>Acidiluteibacter</taxon>
    </lineage>
</organism>
<keyword evidence="5 8" id="KW-0378">Hydrolase</keyword>
<evidence type="ECO:0000256" key="5">
    <source>
        <dbReference type="ARBA" id="ARBA00022801"/>
    </source>
</evidence>
<evidence type="ECO:0000256" key="2">
    <source>
        <dbReference type="ARBA" id="ARBA00004496"/>
    </source>
</evidence>
<sequence>MAKRKYQPPSSIKNYSKAILDLFRSEPSKIFNYKQISKRLNITKPSVRKIVSKILYELADEGKLEEIDLGRFIITKRAREVILGTVDMTASGAAYIVPLDDRLDDVYVSSNHTANAMHGDEVEVAILKVKKSGKVEGEIVHIVKRSKVEFVGTVQMNKNFAFVIPDDRKVPADIYIDKDKLGKAKDGEKVVAKITDWPEGAKNPFGVIIKVLGMPGDNETEMHSILAEYGLPIHFPKKILDAADKIDTKITKEEIKLRRDMREVTTFTIDPYDAKDFDDAISYQELENGKMEIGVHIADVAHYLKEGSPLDKEAYERGTSVYLVDRVIPMLPEVLSNFACSLRPNEDKLCFSAVFEMDKEGNVSNEWFGRTVIHSDRRFTYEEAQERIESGEGDFSEIILKLNGIAKNLRKERFKHGSIDFHQLEVKFELDKDGKPIGVFLKEQKDAHQLIEDFMLLANRKVAAFIGQEKQKASKKAFVYRIHESPDPEKLELFAGFIKKFGYGIDTTSPKGVSRTMNKLMEDVKGKGEEQLISQLAIRTMSKAVYSTDNVGHYGLGFKYYTHFTSPIRRYPDVMVHRLLQHYLDGGKSANEELLSEQCKYASDREKLAAEAERASIKYKQVEFMKDKIGEIYTGVISGVSDFGIFVEIVETKCEGLVRLKALTDDYYFYDEKDFAVKGKRKGNVLRMGDEVTIKVLKADLTKKQLDFDLIDY</sequence>
<evidence type="ECO:0000256" key="1">
    <source>
        <dbReference type="ARBA" id="ARBA00001849"/>
    </source>
</evidence>
<reference evidence="10 11" key="1">
    <citation type="submission" date="2019-12" db="EMBL/GenBank/DDBJ databases">
        <authorList>
            <person name="Zhao J."/>
        </authorList>
    </citation>
    <scope>NUCLEOTIDE SEQUENCE [LARGE SCALE GENOMIC DNA]</scope>
    <source>
        <strain evidence="10 11">S-15</strain>
    </source>
</reference>
<dbReference type="Proteomes" id="UP000470771">
    <property type="component" value="Unassembled WGS sequence"/>
</dbReference>
<gene>
    <name evidence="8 10" type="primary">rnr</name>
    <name evidence="10" type="ORF">GQN54_01695</name>
</gene>
<dbReference type="GO" id="GO:0006402">
    <property type="term" value="P:mRNA catabolic process"/>
    <property type="evidence" value="ECO:0007669"/>
    <property type="project" value="TreeGrafter"/>
</dbReference>
<evidence type="ECO:0000313" key="10">
    <source>
        <dbReference type="EMBL" id="NBG64812.1"/>
    </source>
</evidence>
<dbReference type="EMBL" id="WWNE01000003">
    <property type="protein sequence ID" value="NBG64812.1"/>
    <property type="molecule type" value="Genomic_DNA"/>
</dbReference>
<proteinExistence type="inferred from homology"/>
<feature type="domain" description="S1 motif" evidence="9">
    <location>
        <begin position="630"/>
        <end position="711"/>
    </location>
</feature>
<keyword evidence="3 8" id="KW-0963">Cytoplasm</keyword>
<evidence type="ECO:0000313" key="11">
    <source>
        <dbReference type="Proteomes" id="UP000470771"/>
    </source>
</evidence>
<dbReference type="EC" id="3.1.13.1" evidence="8"/>
<evidence type="ECO:0000259" key="9">
    <source>
        <dbReference type="PROSITE" id="PS50126"/>
    </source>
</evidence>
<dbReference type="HAMAP" id="MF_01895">
    <property type="entry name" value="RNase_R"/>
    <property type="match status" value="1"/>
</dbReference>
<dbReference type="InterPro" id="IPR011129">
    <property type="entry name" value="CSD"/>
</dbReference>
<dbReference type="GO" id="GO:0003723">
    <property type="term" value="F:RNA binding"/>
    <property type="evidence" value="ECO:0007669"/>
    <property type="project" value="UniProtKB-UniRule"/>
</dbReference>
<dbReference type="PANTHER" id="PTHR23355:SF9">
    <property type="entry name" value="DIS3-LIKE EXONUCLEASE 2"/>
    <property type="match status" value="1"/>
</dbReference>
<evidence type="ECO:0000256" key="4">
    <source>
        <dbReference type="ARBA" id="ARBA00022722"/>
    </source>
</evidence>
<dbReference type="NCBIfam" id="TIGR02063">
    <property type="entry name" value="RNase_R"/>
    <property type="match status" value="1"/>
</dbReference>
<dbReference type="InterPro" id="IPR011805">
    <property type="entry name" value="RNase_R"/>
</dbReference>
<dbReference type="InterPro" id="IPR001900">
    <property type="entry name" value="RNase_II/R"/>
</dbReference>
<dbReference type="PROSITE" id="PS01175">
    <property type="entry name" value="RIBONUCLEASE_II"/>
    <property type="match status" value="1"/>
</dbReference>
<protein>
    <recommendedName>
        <fullName evidence="8">Ribonuclease R</fullName>
        <shortName evidence="8">RNase R</shortName>
        <ecNumber evidence="8">3.1.13.1</ecNumber>
    </recommendedName>
</protein>
<dbReference type="InterPro" id="IPR012340">
    <property type="entry name" value="NA-bd_OB-fold"/>
</dbReference>
<dbReference type="RefSeq" id="WP_160631321.1">
    <property type="nucleotide sequence ID" value="NZ_WWNE01000003.1"/>
</dbReference>
<evidence type="ECO:0000256" key="8">
    <source>
        <dbReference type="HAMAP-Rule" id="MF_01895"/>
    </source>
</evidence>
<dbReference type="AlphaFoldDB" id="A0A6N9NG70"/>
<dbReference type="SMART" id="SM00357">
    <property type="entry name" value="CSP"/>
    <property type="match status" value="2"/>
</dbReference>
<dbReference type="PANTHER" id="PTHR23355">
    <property type="entry name" value="RIBONUCLEASE"/>
    <property type="match status" value="1"/>
</dbReference>
<comment type="caution">
    <text evidence="10">The sequence shown here is derived from an EMBL/GenBank/DDBJ whole genome shotgun (WGS) entry which is preliminary data.</text>
</comment>